<organism evidence="1 2">
    <name type="scientific">[Collinsella] massiliensis</name>
    <dbReference type="NCBI Taxonomy" id="1232426"/>
    <lineage>
        <taxon>Bacteria</taxon>
        <taxon>Bacillati</taxon>
        <taxon>Actinomycetota</taxon>
        <taxon>Coriobacteriia</taxon>
        <taxon>Coriobacteriales</taxon>
        <taxon>Coriobacteriaceae</taxon>
        <taxon>Enorma</taxon>
    </lineage>
</organism>
<dbReference type="EMBL" id="NFIE01000023">
    <property type="protein sequence ID" value="OUN85784.1"/>
    <property type="molecule type" value="Genomic_DNA"/>
</dbReference>
<dbReference type="Proteomes" id="UP000195781">
    <property type="component" value="Unassembled WGS sequence"/>
</dbReference>
<sequence>MKELSIFIDESGDVGSCSDYYLVAFVFHDQSIGITASIARYRQALSDTGLVERTFHFTPVIRGHEQYGQVDLDTRKSYLMRFQIFVEKTPFRYMVLRYRKREFSSEYMLAERIERELTSFIRDRIEFFLGYDRIKIYYDNGQQTVKHAVHQAIHTCLASSAAIYRNAVPKDYYMAQVADYVCGIELAALRYERHADGATDRRFFGDRRSFTKNYLKKIRRRLL</sequence>
<comment type="caution">
    <text evidence="1">The sequence shown here is derived from an EMBL/GenBank/DDBJ whole genome shotgun (WGS) entry which is preliminary data.</text>
</comment>
<evidence type="ECO:0000313" key="1">
    <source>
        <dbReference type="EMBL" id="OUN85784.1"/>
    </source>
</evidence>
<evidence type="ECO:0000313" key="2">
    <source>
        <dbReference type="Proteomes" id="UP000195781"/>
    </source>
</evidence>
<proteinExistence type="predicted"/>
<protein>
    <submittedName>
        <fullName evidence="1">Uncharacterized protein</fullName>
    </submittedName>
</protein>
<gene>
    <name evidence="1" type="ORF">B5G02_09035</name>
</gene>
<dbReference type="OrthoDB" id="1998596at2"/>
<dbReference type="Pfam" id="PF12686">
    <property type="entry name" value="DUF3800"/>
    <property type="match status" value="1"/>
</dbReference>
<reference evidence="2" key="1">
    <citation type="submission" date="2017-04" db="EMBL/GenBank/DDBJ databases">
        <title>Function of individual gut microbiota members based on whole genome sequencing of pure cultures obtained from chicken caecum.</title>
        <authorList>
            <person name="Medvecky M."/>
            <person name="Cejkova D."/>
            <person name="Polansky O."/>
            <person name="Karasova D."/>
            <person name="Kubasova T."/>
            <person name="Cizek A."/>
            <person name="Rychlik I."/>
        </authorList>
    </citation>
    <scope>NUCLEOTIDE SEQUENCE [LARGE SCALE GENOMIC DNA]</scope>
    <source>
        <strain evidence="2">An5</strain>
    </source>
</reference>
<dbReference type="RefSeq" id="WP_094335979.1">
    <property type="nucleotide sequence ID" value="NZ_NFIE01000023.1"/>
</dbReference>
<keyword evidence="2" id="KW-1185">Reference proteome</keyword>
<accession>A0A1Y3XJK1</accession>
<dbReference type="InterPro" id="IPR024524">
    <property type="entry name" value="DUF3800"/>
</dbReference>
<dbReference type="AlphaFoldDB" id="A0A1Y3XJK1"/>
<name>A0A1Y3XJK1_9ACTN</name>